<feature type="region of interest" description="Disordered" evidence="1">
    <location>
        <begin position="62"/>
        <end position="155"/>
    </location>
</feature>
<organism evidence="2 3">
    <name type="scientific">Lineolata rhizophorae</name>
    <dbReference type="NCBI Taxonomy" id="578093"/>
    <lineage>
        <taxon>Eukaryota</taxon>
        <taxon>Fungi</taxon>
        <taxon>Dikarya</taxon>
        <taxon>Ascomycota</taxon>
        <taxon>Pezizomycotina</taxon>
        <taxon>Dothideomycetes</taxon>
        <taxon>Dothideomycetes incertae sedis</taxon>
        <taxon>Lineolatales</taxon>
        <taxon>Lineolataceae</taxon>
        <taxon>Lineolata</taxon>
    </lineage>
</organism>
<name>A0A6A6NNQ4_9PEZI</name>
<evidence type="ECO:0000256" key="1">
    <source>
        <dbReference type="SAM" id="MobiDB-lite"/>
    </source>
</evidence>
<gene>
    <name evidence="2" type="ORF">BDY21DRAFT_143913</name>
</gene>
<dbReference type="EMBL" id="MU001700">
    <property type="protein sequence ID" value="KAF2453004.1"/>
    <property type="molecule type" value="Genomic_DNA"/>
</dbReference>
<protein>
    <submittedName>
        <fullName evidence="2">Uncharacterized protein</fullName>
    </submittedName>
</protein>
<reference evidence="2" key="1">
    <citation type="journal article" date="2020" name="Stud. Mycol.">
        <title>101 Dothideomycetes genomes: a test case for predicting lifestyles and emergence of pathogens.</title>
        <authorList>
            <person name="Haridas S."/>
            <person name="Albert R."/>
            <person name="Binder M."/>
            <person name="Bloem J."/>
            <person name="Labutti K."/>
            <person name="Salamov A."/>
            <person name="Andreopoulos B."/>
            <person name="Baker S."/>
            <person name="Barry K."/>
            <person name="Bills G."/>
            <person name="Bluhm B."/>
            <person name="Cannon C."/>
            <person name="Castanera R."/>
            <person name="Culley D."/>
            <person name="Daum C."/>
            <person name="Ezra D."/>
            <person name="Gonzalez J."/>
            <person name="Henrissat B."/>
            <person name="Kuo A."/>
            <person name="Liang C."/>
            <person name="Lipzen A."/>
            <person name="Lutzoni F."/>
            <person name="Magnuson J."/>
            <person name="Mondo S."/>
            <person name="Nolan M."/>
            <person name="Ohm R."/>
            <person name="Pangilinan J."/>
            <person name="Park H.-J."/>
            <person name="Ramirez L."/>
            <person name="Alfaro M."/>
            <person name="Sun H."/>
            <person name="Tritt A."/>
            <person name="Yoshinaga Y."/>
            <person name="Zwiers L.-H."/>
            <person name="Turgeon B."/>
            <person name="Goodwin S."/>
            <person name="Spatafora J."/>
            <person name="Crous P."/>
            <person name="Grigoriev I."/>
        </authorList>
    </citation>
    <scope>NUCLEOTIDE SEQUENCE</scope>
    <source>
        <strain evidence="2">ATCC 16933</strain>
    </source>
</reference>
<accession>A0A6A6NNQ4</accession>
<dbReference type="Proteomes" id="UP000799766">
    <property type="component" value="Unassembled WGS sequence"/>
</dbReference>
<feature type="compositionally biased region" description="Basic and acidic residues" evidence="1">
    <location>
        <begin position="62"/>
        <end position="82"/>
    </location>
</feature>
<feature type="compositionally biased region" description="Low complexity" evidence="1">
    <location>
        <begin position="99"/>
        <end position="108"/>
    </location>
</feature>
<sequence>MLAILISIGRTGRRRSGAPNVAAARCRGNSAALQLSWPIAEEMAAGLLAPLRSHLRREQWGRVEGDRRGESARGNGDQRRPSDIPAGSGPWERVAGGASPSSAFYSSDSHWRRLQGRRRWGQGQRDGGGKTDSVQKRTARRNGQQREDGRGGKAAAVQLEGAPDPAARLLRGRLPSGRFGRGRPVTSRLFSCPFCLKRSARLCGGADGWWTAGNRAYIACSCSIGTV</sequence>
<dbReference type="AlphaFoldDB" id="A0A6A6NNQ4"/>
<evidence type="ECO:0000313" key="2">
    <source>
        <dbReference type="EMBL" id="KAF2453004.1"/>
    </source>
</evidence>
<keyword evidence="3" id="KW-1185">Reference proteome</keyword>
<evidence type="ECO:0000313" key="3">
    <source>
        <dbReference type="Proteomes" id="UP000799766"/>
    </source>
</evidence>
<proteinExistence type="predicted"/>